<dbReference type="InterPro" id="IPR047565">
    <property type="entry name" value="Alpha-macroglob_thiol-ester_cl"/>
</dbReference>
<dbReference type="Gene3D" id="2.60.40.1940">
    <property type="match status" value="1"/>
</dbReference>
<dbReference type="SUPFAM" id="SSF48239">
    <property type="entry name" value="Terpenoid cyclases/Protein prenyltransferases"/>
    <property type="match status" value="1"/>
</dbReference>
<dbReference type="SUPFAM" id="SSF49410">
    <property type="entry name" value="Alpha-macroglobulin receptor domain"/>
    <property type="match status" value="1"/>
</dbReference>
<dbReference type="Pfam" id="PF01835">
    <property type="entry name" value="MG2"/>
    <property type="match status" value="1"/>
</dbReference>
<evidence type="ECO:0008006" key="12">
    <source>
        <dbReference type="Google" id="ProtNLM"/>
    </source>
</evidence>
<accession>A0ABD3X4H5</accession>
<dbReference type="Gene3D" id="6.20.50.160">
    <property type="match status" value="1"/>
</dbReference>
<dbReference type="Gene3D" id="2.60.40.690">
    <property type="entry name" value="Alpha-macroglobulin, receptor-binding domain"/>
    <property type="match status" value="1"/>
</dbReference>
<dbReference type="Gene3D" id="1.50.10.20">
    <property type="match status" value="1"/>
</dbReference>
<organism evidence="10 11">
    <name type="scientific">Sinanodonta woodiana</name>
    <name type="common">Chinese pond mussel</name>
    <name type="synonym">Anodonta woodiana</name>
    <dbReference type="NCBI Taxonomy" id="1069815"/>
    <lineage>
        <taxon>Eukaryota</taxon>
        <taxon>Metazoa</taxon>
        <taxon>Spiralia</taxon>
        <taxon>Lophotrochozoa</taxon>
        <taxon>Mollusca</taxon>
        <taxon>Bivalvia</taxon>
        <taxon>Autobranchia</taxon>
        <taxon>Heteroconchia</taxon>
        <taxon>Palaeoheterodonta</taxon>
        <taxon>Unionida</taxon>
        <taxon>Unionoidea</taxon>
        <taxon>Unionidae</taxon>
        <taxon>Unioninae</taxon>
        <taxon>Sinanodonta</taxon>
    </lineage>
</organism>
<feature type="domain" description="Alpha-macroglobulin receptor-binding" evidence="9">
    <location>
        <begin position="1338"/>
        <end position="1422"/>
    </location>
</feature>
<reference evidence="10 11" key="1">
    <citation type="submission" date="2024-11" db="EMBL/GenBank/DDBJ databases">
        <title>Chromosome-level genome assembly of the freshwater bivalve Anodonta woodiana.</title>
        <authorList>
            <person name="Chen X."/>
        </authorList>
    </citation>
    <scope>NUCLEOTIDE SEQUENCE [LARGE SCALE GENOMIC DNA]</scope>
    <source>
        <strain evidence="10">MN2024</strain>
        <tissue evidence="10">Gills</tissue>
    </source>
</reference>
<proteinExistence type="inferred from homology"/>
<keyword evidence="3" id="KW-0882">Thioester bond</keyword>
<dbReference type="Gene3D" id="2.60.40.2950">
    <property type="match status" value="1"/>
</dbReference>
<evidence type="ECO:0000256" key="1">
    <source>
        <dbReference type="ARBA" id="ARBA00010952"/>
    </source>
</evidence>
<dbReference type="Gene3D" id="2.60.120.1540">
    <property type="match status" value="1"/>
</dbReference>
<keyword evidence="11" id="KW-1185">Reference proteome</keyword>
<dbReference type="Proteomes" id="UP001634394">
    <property type="component" value="Unassembled WGS sequence"/>
</dbReference>
<dbReference type="Pfam" id="PF07677">
    <property type="entry name" value="A2M_recep"/>
    <property type="match status" value="1"/>
</dbReference>
<gene>
    <name evidence="10" type="ORF">ACJMK2_033256</name>
</gene>
<dbReference type="FunFam" id="1.50.10.20:FF:000001">
    <property type="entry name" value="CD109 isoform 1"/>
    <property type="match status" value="1"/>
</dbReference>
<keyword evidence="2 6" id="KW-0732">Signal</keyword>
<dbReference type="InterPro" id="IPR050473">
    <property type="entry name" value="A2M/Complement_sys"/>
</dbReference>
<protein>
    <recommendedName>
        <fullName evidence="12">CD109 antigen</fullName>
    </recommendedName>
</protein>
<dbReference type="InterPro" id="IPR009048">
    <property type="entry name" value="A-macroglobulin_rcpt-bd"/>
</dbReference>
<dbReference type="SMART" id="SM01360">
    <property type="entry name" value="A2M"/>
    <property type="match status" value="1"/>
</dbReference>
<dbReference type="InterPro" id="IPR002890">
    <property type="entry name" value="MG2"/>
</dbReference>
<dbReference type="SMART" id="SM01359">
    <property type="entry name" value="A2M_N_2"/>
    <property type="match status" value="1"/>
</dbReference>
<evidence type="ECO:0000256" key="4">
    <source>
        <dbReference type="ARBA" id="ARBA00023157"/>
    </source>
</evidence>
<evidence type="ECO:0000313" key="10">
    <source>
        <dbReference type="EMBL" id="KAL3881060.1"/>
    </source>
</evidence>
<dbReference type="Pfam" id="PF17791">
    <property type="entry name" value="MG3"/>
    <property type="match status" value="1"/>
</dbReference>
<comment type="caution">
    <text evidence="10">The sequence shown here is derived from an EMBL/GenBank/DDBJ whole genome shotgun (WGS) entry which is preliminary data.</text>
</comment>
<dbReference type="Pfam" id="PF07703">
    <property type="entry name" value="A2M_BRD"/>
    <property type="match status" value="1"/>
</dbReference>
<dbReference type="Pfam" id="PF00207">
    <property type="entry name" value="A2M"/>
    <property type="match status" value="1"/>
</dbReference>
<dbReference type="PANTHER" id="PTHR11412:SF136">
    <property type="entry name" value="CD109 ANTIGEN"/>
    <property type="match status" value="1"/>
</dbReference>
<comment type="similarity">
    <text evidence="1">Belongs to the protease inhibitor I39 (alpha-2-macroglobulin) family.</text>
</comment>
<keyword evidence="5" id="KW-0325">Glycoprotein</keyword>
<dbReference type="InterPro" id="IPR001599">
    <property type="entry name" value="Macroglobln_a2"/>
</dbReference>
<dbReference type="PANTHER" id="PTHR11412">
    <property type="entry name" value="MACROGLOBULIN / COMPLEMENT"/>
    <property type="match status" value="1"/>
</dbReference>
<dbReference type="SMART" id="SM01361">
    <property type="entry name" value="A2M_recep"/>
    <property type="match status" value="1"/>
</dbReference>
<evidence type="ECO:0000259" key="9">
    <source>
        <dbReference type="SMART" id="SM01361"/>
    </source>
</evidence>
<name>A0ABD3X4H5_SINWO</name>
<dbReference type="InterPro" id="IPR041555">
    <property type="entry name" value="MG3"/>
</dbReference>
<evidence type="ECO:0000256" key="5">
    <source>
        <dbReference type="ARBA" id="ARBA00023180"/>
    </source>
</evidence>
<evidence type="ECO:0000259" key="7">
    <source>
        <dbReference type="SMART" id="SM01359"/>
    </source>
</evidence>
<dbReference type="SMART" id="SM01419">
    <property type="entry name" value="Thiol-ester_cl"/>
    <property type="match status" value="1"/>
</dbReference>
<dbReference type="InterPro" id="IPR011625">
    <property type="entry name" value="A2M_N_BRD"/>
</dbReference>
<evidence type="ECO:0000313" key="11">
    <source>
        <dbReference type="Proteomes" id="UP001634394"/>
    </source>
</evidence>
<dbReference type="InterPro" id="IPR011626">
    <property type="entry name" value="Alpha-macroglobulin_TED"/>
</dbReference>
<feature type="domain" description="Alpha-2-macroglobulin bait region" evidence="7">
    <location>
        <begin position="458"/>
        <end position="593"/>
    </location>
</feature>
<dbReference type="Gene3D" id="2.60.40.10">
    <property type="entry name" value="Immunoglobulins"/>
    <property type="match status" value="2"/>
</dbReference>
<dbReference type="InterPro" id="IPR013783">
    <property type="entry name" value="Ig-like_fold"/>
</dbReference>
<dbReference type="InterPro" id="IPR036595">
    <property type="entry name" value="A-macroglobulin_rcpt-bd_sf"/>
</dbReference>
<dbReference type="InterPro" id="IPR041813">
    <property type="entry name" value="A2M_TED"/>
</dbReference>
<dbReference type="Pfam" id="PF07678">
    <property type="entry name" value="TED_complement"/>
    <property type="match status" value="1"/>
</dbReference>
<feature type="chain" id="PRO_5044815138" description="CD109 antigen" evidence="6">
    <location>
        <begin position="18"/>
        <end position="1444"/>
    </location>
</feature>
<evidence type="ECO:0000256" key="2">
    <source>
        <dbReference type="ARBA" id="ARBA00022729"/>
    </source>
</evidence>
<dbReference type="CDD" id="cd02897">
    <property type="entry name" value="A2M_2"/>
    <property type="match status" value="1"/>
</dbReference>
<feature type="domain" description="Alpha-2-macroglobulin" evidence="8">
    <location>
        <begin position="701"/>
        <end position="792"/>
    </location>
</feature>
<dbReference type="EMBL" id="JBJQND010000004">
    <property type="protein sequence ID" value="KAL3881060.1"/>
    <property type="molecule type" value="Genomic_DNA"/>
</dbReference>
<dbReference type="Gene3D" id="2.20.130.20">
    <property type="match status" value="1"/>
</dbReference>
<dbReference type="InterPro" id="IPR008930">
    <property type="entry name" value="Terpenoid_cyclase/PrenylTrfase"/>
</dbReference>
<evidence type="ECO:0000256" key="3">
    <source>
        <dbReference type="ARBA" id="ARBA00022966"/>
    </source>
</evidence>
<keyword evidence="4" id="KW-1015">Disulfide bond</keyword>
<evidence type="ECO:0000256" key="6">
    <source>
        <dbReference type="SAM" id="SignalP"/>
    </source>
</evidence>
<evidence type="ECO:0000259" key="8">
    <source>
        <dbReference type="SMART" id="SM01360"/>
    </source>
</evidence>
<dbReference type="Gene3D" id="2.60.40.1930">
    <property type="match status" value="2"/>
</dbReference>
<feature type="signal peptide" evidence="6">
    <location>
        <begin position="1"/>
        <end position="17"/>
    </location>
</feature>
<sequence length="1444" mass="160929">MAYNLVILIAVIATTFCTDGKHQNSYLVTVPETIRPGMTLNIGVHLLTKHNLTTVNAQLLNSRNDTIAEGKKLFSPAVYDDLISIQLPSNMVYDRYKININGTGGIVFENYDYLNFQAKSSSVLIQTDKAIYKPGQTILYRALSMKPDLSLIYEPMDVDIYDPKGNKIVQIKGANDPSGVYQGSMVMTSEPILGDWQIKVTQGSETAEKIVTVAEYVLPSFEVSIILPPFALTSDESLPIAVKATYTFGKRVEGTVSIMIKQKYLETAGISREGSIDGESQYIFHMESLRQLFVYIDYQTFEIIAEVTDRLTGQTAKATAEITFYDRPEKIQFSDSLPTHFKPGLVYSGFIKVFKQDDTPLAYPSGNVTLHQSFFVKTKVRQEVVNNSDEPMMQINSSETEEEIKLPPLALVIPKNGIVKFHINPFINVSRISLQAEYKGLLANLSLEKFESPSDTFIQVRLLTCNPKAGKQATFQIQCTALMKKINYLIISKGAILTRGELDFSFQNKSFFRILMLHEYAPSARIVVHFVREDGEIVADAMNFNVDNIFKNEVSLHFDTESAKPGENISLQIRADPGSDVNVLAVDKAVLLLKSGNDVTPKMVEDELRSFDQNFPVFPDEPWLWRWPWSSAGMDVSTIYQDAGLKVLTDALLYKKKQINRATHIASNFPMFLRVADDVPLKAGAISGSSTSRIRQLFPETWLYNRVKTGLDGTAVLNSTCPDTITTWVASAFAVNNKTGLGVAPSAVDLRVFLKFFINLQLPYSVIRGEQVIIQANIFNYFYRDLEVVVSLHNSGGFKNVIVKEDDGINNFKTAYRNNSVEKRTIIVKANDAVAVYFPIMPTELGLVDVMVTASSPLATDVILKKLLVEPEGVPQSYNIAFLVDLTSNHTFEKFANITYPDAVVQGSRRIRISVLGDLIGPTIKGLENLLQMSYGCGEQNMINFAPNVFVSNYLKTVRRLTPDLERKANGFILQGYQRELTYQRQDGSFSAFGDSDISGSTWLTAFAIKSFVQSSPLIFIDPNVVAKAIDWLLRQANESGNFLEPGKVIHTEMQGGSLTGNVNLASYTLITLLEAKHFQFTASNSSNFDEVVRKTIRFLERSVNDLPADKPFQLAIIAYALTLAGSTKAAEVLNRLDQIAIIKDGTKHWEQQIEEDSNRLLWIPPSQQANARNIETTAYVLLSYAFKEDLRNGQLVMNWLISQRNPTGGFSSTQDTIVALQAMTEFAALTYYPGIDVDILILGLKGHKQIFFHNFDVTGSNASVLQTINPPSDTAEMHILAAGIGMVLIEISVFFNVESDVNKRPFFELNVDVVNEVSLNDITVRACFRWIGDREEIGMSVVELGIPSGFGADKASITSLETIKRVEVNNRKVIIYLDKVESKRRCTAVRMNRVNLIAGSSPVPARIFDYYSPEKQVTVFYHSAKLRNSNVCDICPGNCGCGN</sequence>